<proteinExistence type="predicted"/>
<dbReference type="Proteomes" id="UP000504638">
    <property type="component" value="Unplaced"/>
</dbReference>
<dbReference type="InterPro" id="IPR022036">
    <property type="entry name" value="DUF3605"/>
</dbReference>
<dbReference type="PANTHER" id="PTHR35020">
    <property type="entry name" value="N-ACETYLGLUCOSAMINE-INDUCED PROTEIN 1"/>
    <property type="match status" value="1"/>
</dbReference>
<evidence type="ECO:0000313" key="3">
    <source>
        <dbReference type="RefSeq" id="XP_033536315.1"/>
    </source>
</evidence>
<protein>
    <submittedName>
        <fullName evidence="1 3">Uncharacterized protein</fullName>
    </submittedName>
</protein>
<dbReference type="GeneID" id="54416034"/>
<dbReference type="Pfam" id="PF12239">
    <property type="entry name" value="DUF3605"/>
    <property type="match status" value="1"/>
</dbReference>
<feature type="non-terminal residue" evidence="1">
    <location>
        <position position="87"/>
    </location>
</feature>
<accession>A0A6G1G9I0</accession>
<dbReference type="PANTHER" id="PTHR35020:SF4">
    <property type="entry name" value="N-ACETYLGLUCOSAMINE-INDUCED PROTEIN 1"/>
    <property type="match status" value="1"/>
</dbReference>
<sequence>KRSTRSVAEFIRKKRLGWSPEDFDLNLTPFRRPEDVKVLLNDWPYLIDEKIVHLVVWTKFALPDDTDTGLLTEKPKGDIEDYMNSPF</sequence>
<dbReference type="GO" id="GO:0006044">
    <property type="term" value="P:N-acetylglucosamine metabolic process"/>
    <property type="evidence" value="ECO:0007669"/>
    <property type="project" value="TreeGrafter"/>
</dbReference>
<keyword evidence="2" id="KW-1185">Reference proteome</keyword>
<feature type="non-terminal residue" evidence="1">
    <location>
        <position position="1"/>
    </location>
</feature>
<gene>
    <name evidence="1 3" type="ORF">P152DRAFT_368553</name>
</gene>
<reference evidence="3" key="2">
    <citation type="submission" date="2020-04" db="EMBL/GenBank/DDBJ databases">
        <authorList>
            <consortium name="NCBI Genome Project"/>
        </authorList>
    </citation>
    <scope>NUCLEOTIDE SEQUENCE</scope>
    <source>
        <strain evidence="3">CBS 781.70</strain>
    </source>
</reference>
<dbReference type="EMBL" id="ML975152">
    <property type="protein sequence ID" value="KAF1814684.1"/>
    <property type="molecule type" value="Genomic_DNA"/>
</dbReference>
<dbReference type="RefSeq" id="XP_033536315.1">
    <property type="nucleotide sequence ID" value="XM_033675464.1"/>
</dbReference>
<dbReference type="OrthoDB" id="10053431at2759"/>
<name>A0A6G1G9I0_9PEZI</name>
<dbReference type="GO" id="GO:0005737">
    <property type="term" value="C:cytoplasm"/>
    <property type="evidence" value="ECO:0007669"/>
    <property type="project" value="TreeGrafter"/>
</dbReference>
<evidence type="ECO:0000313" key="1">
    <source>
        <dbReference type="EMBL" id="KAF1814684.1"/>
    </source>
</evidence>
<dbReference type="AlphaFoldDB" id="A0A6G1G9I0"/>
<reference evidence="3" key="3">
    <citation type="submission" date="2025-04" db="UniProtKB">
        <authorList>
            <consortium name="RefSeq"/>
        </authorList>
    </citation>
    <scope>IDENTIFICATION</scope>
    <source>
        <strain evidence="3">CBS 781.70</strain>
    </source>
</reference>
<reference evidence="1 3" key="1">
    <citation type="submission" date="2020-01" db="EMBL/GenBank/DDBJ databases">
        <authorList>
            <consortium name="DOE Joint Genome Institute"/>
            <person name="Haridas S."/>
            <person name="Albert R."/>
            <person name="Binder M."/>
            <person name="Bloem J."/>
            <person name="Labutti K."/>
            <person name="Salamov A."/>
            <person name="Andreopoulos B."/>
            <person name="Baker S.E."/>
            <person name="Barry K."/>
            <person name="Bills G."/>
            <person name="Bluhm B.H."/>
            <person name="Cannon C."/>
            <person name="Castanera R."/>
            <person name="Culley D.E."/>
            <person name="Daum C."/>
            <person name="Ezra D."/>
            <person name="Gonzalez J.B."/>
            <person name="Henrissat B."/>
            <person name="Kuo A."/>
            <person name="Liang C."/>
            <person name="Lipzen A."/>
            <person name="Lutzoni F."/>
            <person name="Magnuson J."/>
            <person name="Mondo S."/>
            <person name="Nolan M."/>
            <person name="Ohm R."/>
            <person name="Pangilinan J."/>
            <person name="Park H.-J."/>
            <person name="Ramirez L."/>
            <person name="Alfaro M."/>
            <person name="Sun H."/>
            <person name="Tritt A."/>
            <person name="Yoshinaga Y."/>
            <person name="Zwiers L.-H."/>
            <person name="Turgeon B.G."/>
            <person name="Goodwin S.B."/>
            <person name="Spatafora J.W."/>
            <person name="Crous P.W."/>
            <person name="Grigoriev I.V."/>
        </authorList>
    </citation>
    <scope>NUCLEOTIDE SEQUENCE</scope>
    <source>
        <strain evidence="1 3">CBS 781.70</strain>
    </source>
</reference>
<organism evidence="1">
    <name type="scientific">Eremomyces bilateralis CBS 781.70</name>
    <dbReference type="NCBI Taxonomy" id="1392243"/>
    <lineage>
        <taxon>Eukaryota</taxon>
        <taxon>Fungi</taxon>
        <taxon>Dikarya</taxon>
        <taxon>Ascomycota</taxon>
        <taxon>Pezizomycotina</taxon>
        <taxon>Dothideomycetes</taxon>
        <taxon>Dothideomycetes incertae sedis</taxon>
        <taxon>Eremomycetales</taxon>
        <taxon>Eremomycetaceae</taxon>
        <taxon>Eremomyces</taxon>
    </lineage>
</organism>
<evidence type="ECO:0000313" key="2">
    <source>
        <dbReference type="Proteomes" id="UP000504638"/>
    </source>
</evidence>